<reference evidence="2" key="1">
    <citation type="journal article" date="2021" name="Environ. Microbiol.">
        <title>Genomic characterization of three novel Desulfobacterota classes expand the metabolic and phylogenetic diversity of the phylum.</title>
        <authorList>
            <person name="Murphy C.L."/>
            <person name="Biggerstaff J."/>
            <person name="Eichhorn A."/>
            <person name="Ewing E."/>
            <person name="Shahan R."/>
            <person name="Soriano D."/>
            <person name="Stewart S."/>
            <person name="VanMol K."/>
            <person name="Walker R."/>
            <person name="Walters P."/>
            <person name="Elshahed M.S."/>
            <person name="Youssef N.H."/>
        </authorList>
    </citation>
    <scope>NUCLEOTIDE SEQUENCE</scope>
    <source>
        <strain evidence="2">Zod_Metabat.24</strain>
    </source>
</reference>
<evidence type="ECO:0000313" key="3">
    <source>
        <dbReference type="Proteomes" id="UP000809273"/>
    </source>
</evidence>
<sequence length="135" mass="15081">MKREWRHGDSRFDLLLSRSGSADIFDLEDIPDLAVEVKGVTLVKDSIALFPDAETIRGRKHLRELLMLKEKGCRAAVFFVAQRGDATSFSPNSANDPRFSVALSEAKEGGVEIYAFSSNVTLTEIWILREIPVNL</sequence>
<dbReference type="AlphaFoldDB" id="A0A9D8PKI5"/>
<dbReference type="Proteomes" id="UP000809273">
    <property type="component" value="Unassembled WGS sequence"/>
</dbReference>
<dbReference type="PANTHER" id="PTHR30545">
    <property type="entry name" value="SUGAR FERMENTATION STIMULATION PROTEIN A"/>
    <property type="match status" value="1"/>
</dbReference>
<dbReference type="Gene3D" id="3.40.1350.60">
    <property type="match status" value="1"/>
</dbReference>
<dbReference type="EMBL" id="JAFGIX010000001">
    <property type="protein sequence ID" value="MBN1571594.1"/>
    <property type="molecule type" value="Genomic_DNA"/>
</dbReference>
<proteinExistence type="predicted"/>
<dbReference type="Pfam" id="PF03749">
    <property type="entry name" value="SfsA"/>
    <property type="match status" value="1"/>
</dbReference>
<comment type="caution">
    <text evidence="2">The sequence shown here is derived from an EMBL/GenBank/DDBJ whole genome shotgun (WGS) entry which is preliminary data.</text>
</comment>
<dbReference type="InterPro" id="IPR005224">
    <property type="entry name" value="SfsA"/>
</dbReference>
<name>A0A9D8PKI5_9DELT</name>
<dbReference type="InterPro" id="IPR040452">
    <property type="entry name" value="SfsA_C"/>
</dbReference>
<organism evidence="2 3">
    <name type="scientific">Candidatus Zymogenus saltonus</name>
    <dbReference type="NCBI Taxonomy" id="2844893"/>
    <lineage>
        <taxon>Bacteria</taxon>
        <taxon>Deltaproteobacteria</taxon>
        <taxon>Candidatus Zymogenia</taxon>
        <taxon>Candidatus Zymogeniales</taxon>
        <taxon>Candidatus Zymogenaceae</taxon>
        <taxon>Candidatus Zymogenus</taxon>
    </lineage>
</organism>
<reference evidence="2" key="2">
    <citation type="submission" date="2021-01" db="EMBL/GenBank/DDBJ databases">
        <authorList>
            <person name="Hahn C.R."/>
            <person name="Youssef N.H."/>
            <person name="Elshahed M."/>
        </authorList>
    </citation>
    <scope>NUCLEOTIDE SEQUENCE</scope>
    <source>
        <strain evidence="2">Zod_Metabat.24</strain>
    </source>
</reference>
<protein>
    <submittedName>
        <fullName evidence="2">DNA/RNA nuclease SfsA</fullName>
    </submittedName>
</protein>
<accession>A0A9D8PKI5</accession>
<evidence type="ECO:0000313" key="2">
    <source>
        <dbReference type="EMBL" id="MBN1571594.1"/>
    </source>
</evidence>
<dbReference type="GO" id="GO:0003677">
    <property type="term" value="F:DNA binding"/>
    <property type="evidence" value="ECO:0007669"/>
    <property type="project" value="InterPro"/>
</dbReference>
<evidence type="ECO:0000259" key="1">
    <source>
        <dbReference type="Pfam" id="PF03749"/>
    </source>
</evidence>
<gene>
    <name evidence="2" type="ORF">JW984_00175</name>
</gene>
<dbReference type="PANTHER" id="PTHR30545:SF2">
    <property type="entry name" value="SUGAR FERMENTATION STIMULATION PROTEIN A"/>
    <property type="match status" value="1"/>
</dbReference>
<dbReference type="CDD" id="cd22359">
    <property type="entry name" value="SfsA-like_bacterial"/>
    <property type="match status" value="1"/>
</dbReference>
<feature type="domain" description="Sugar fermentation stimulation protein C-terminal" evidence="1">
    <location>
        <begin position="2"/>
        <end position="122"/>
    </location>
</feature>